<name>A0A5C5VX34_9PLAN</name>
<dbReference type="EMBL" id="SIHI01000035">
    <property type="protein sequence ID" value="TWT43044.1"/>
    <property type="molecule type" value="Genomic_DNA"/>
</dbReference>
<organism evidence="2 3">
    <name type="scientific">Thalassoglobus neptunius</name>
    <dbReference type="NCBI Taxonomy" id="1938619"/>
    <lineage>
        <taxon>Bacteria</taxon>
        <taxon>Pseudomonadati</taxon>
        <taxon>Planctomycetota</taxon>
        <taxon>Planctomycetia</taxon>
        <taxon>Planctomycetales</taxon>
        <taxon>Planctomycetaceae</taxon>
        <taxon>Thalassoglobus</taxon>
    </lineage>
</organism>
<feature type="compositionally biased region" description="Basic and acidic residues" evidence="1">
    <location>
        <begin position="1"/>
        <end position="11"/>
    </location>
</feature>
<gene>
    <name evidence="2" type="ORF">KOR42_45740</name>
</gene>
<dbReference type="RefSeq" id="WP_146511919.1">
    <property type="nucleotide sequence ID" value="NZ_SIHI01000035.1"/>
</dbReference>
<feature type="region of interest" description="Disordered" evidence="1">
    <location>
        <begin position="1"/>
        <end position="45"/>
    </location>
</feature>
<protein>
    <submittedName>
        <fullName evidence="2">Uncharacterized protein</fullName>
    </submittedName>
</protein>
<comment type="caution">
    <text evidence="2">The sequence shown here is derived from an EMBL/GenBank/DDBJ whole genome shotgun (WGS) entry which is preliminary data.</text>
</comment>
<dbReference type="AlphaFoldDB" id="A0A5C5VX34"/>
<accession>A0A5C5VX34</accession>
<reference evidence="2 3" key="1">
    <citation type="submission" date="2019-02" db="EMBL/GenBank/DDBJ databases">
        <title>Deep-cultivation of Planctomycetes and their phenomic and genomic characterization uncovers novel biology.</title>
        <authorList>
            <person name="Wiegand S."/>
            <person name="Jogler M."/>
            <person name="Boedeker C."/>
            <person name="Pinto D."/>
            <person name="Vollmers J."/>
            <person name="Rivas-Marin E."/>
            <person name="Kohn T."/>
            <person name="Peeters S.H."/>
            <person name="Heuer A."/>
            <person name="Rast P."/>
            <person name="Oberbeckmann S."/>
            <person name="Bunk B."/>
            <person name="Jeske O."/>
            <person name="Meyerdierks A."/>
            <person name="Storesund J.E."/>
            <person name="Kallscheuer N."/>
            <person name="Luecker S."/>
            <person name="Lage O.M."/>
            <person name="Pohl T."/>
            <person name="Merkel B.J."/>
            <person name="Hornburger P."/>
            <person name="Mueller R.-W."/>
            <person name="Bruemmer F."/>
            <person name="Labrenz M."/>
            <person name="Spormann A.M."/>
            <person name="Op Den Camp H."/>
            <person name="Overmann J."/>
            <person name="Amann R."/>
            <person name="Jetten M.S.M."/>
            <person name="Mascher T."/>
            <person name="Medema M.H."/>
            <person name="Devos D.P."/>
            <person name="Kaster A.-K."/>
            <person name="Ovreas L."/>
            <person name="Rohde M."/>
            <person name="Galperin M.Y."/>
            <person name="Jogler C."/>
        </authorList>
    </citation>
    <scope>NUCLEOTIDE SEQUENCE [LARGE SCALE GENOMIC DNA]</scope>
    <source>
        <strain evidence="2 3">KOR42</strain>
    </source>
</reference>
<feature type="compositionally biased region" description="Polar residues" evidence="1">
    <location>
        <begin position="19"/>
        <end position="45"/>
    </location>
</feature>
<evidence type="ECO:0000313" key="2">
    <source>
        <dbReference type="EMBL" id="TWT43044.1"/>
    </source>
</evidence>
<sequence length="102" mass="11509">MQIQRIHDDQHPYSPPTGPHTQPSRRSGETTSASTRENVTASFLQSGVPATEFPEFIEKLRQLPEQDDEAIQLAIERFQSGQLITREVAESLATSPLREFVF</sequence>
<evidence type="ECO:0000256" key="1">
    <source>
        <dbReference type="SAM" id="MobiDB-lite"/>
    </source>
</evidence>
<dbReference type="Proteomes" id="UP000317243">
    <property type="component" value="Unassembled WGS sequence"/>
</dbReference>
<keyword evidence="3" id="KW-1185">Reference proteome</keyword>
<evidence type="ECO:0000313" key="3">
    <source>
        <dbReference type="Proteomes" id="UP000317243"/>
    </source>
</evidence>
<proteinExistence type="predicted"/>